<organism evidence="1 2">
    <name type="scientific">Salmonella enterica subsp. arizonae</name>
    <dbReference type="NCBI Taxonomy" id="59203"/>
    <lineage>
        <taxon>Bacteria</taxon>
        <taxon>Pseudomonadati</taxon>
        <taxon>Pseudomonadota</taxon>
        <taxon>Gammaproteobacteria</taxon>
        <taxon>Enterobacterales</taxon>
        <taxon>Enterobacteriaceae</taxon>
        <taxon>Salmonella</taxon>
    </lineage>
</organism>
<dbReference type="Proteomes" id="UP000254762">
    <property type="component" value="Unassembled WGS sequence"/>
</dbReference>
<accession>A0A379T3Q3</accession>
<evidence type="ECO:0000313" key="2">
    <source>
        <dbReference type="Proteomes" id="UP000254762"/>
    </source>
</evidence>
<gene>
    <name evidence="1" type="ORF">NCTC7304_04726</name>
</gene>
<dbReference type="AlphaFoldDB" id="A0A379T3Q3"/>
<sequence length="38" mass="4095">MMLNTTAGEPISKTLTAKRMMTAIMSMKMTTVCVTKAA</sequence>
<protein>
    <submittedName>
        <fullName evidence="1">Uncharacterized protein</fullName>
    </submittedName>
</protein>
<dbReference type="EMBL" id="UGXD01000002">
    <property type="protein sequence ID" value="SUG35174.1"/>
    <property type="molecule type" value="Genomic_DNA"/>
</dbReference>
<proteinExistence type="predicted"/>
<evidence type="ECO:0000313" key="1">
    <source>
        <dbReference type="EMBL" id="SUG35174.1"/>
    </source>
</evidence>
<reference evidence="1 2" key="1">
    <citation type="submission" date="2018-06" db="EMBL/GenBank/DDBJ databases">
        <authorList>
            <consortium name="Pathogen Informatics"/>
            <person name="Doyle S."/>
        </authorList>
    </citation>
    <scope>NUCLEOTIDE SEQUENCE [LARGE SCALE GENOMIC DNA]</scope>
    <source>
        <strain evidence="1 2">NCTC7304</strain>
    </source>
</reference>
<name>A0A379T3Q3_SALER</name>